<evidence type="ECO:0000259" key="8">
    <source>
        <dbReference type="PROSITE" id="PS50928"/>
    </source>
</evidence>
<dbReference type="InterPro" id="IPR045621">
    <property type="entry name" value="BPD_transp_1_N"/>
</dbReference>
<feature type="transmembrane region" description="Helical" evidence="7">
    <location>
        <begin position="97"/>
        <end position="124"/>
    </location>
</feature>
<evidence type="ECO:0000256" key="3">
    <source>
        <dbReference type="ARBA" id="ARBA00022475"/>
    </source>
</evidence>
<protein>
    <submittedName>
        <fullName evidence="9">Peptide ABC transporter permease</fullName>
    </submittedName>
</protein>
<feature type="transmembrane region" description="Helical" evidence="7">
    <location>
        <begin position="274"/>
        <end position="299"/>
    </location>
</feature>
<dbReference type="EMBL" id="AP025226">
    <property type="protein sequence ID" value="BDB99142.1"/>
    <property type="molecule type" value="Genomic_DNA"/>
</dbReference>
<comment type="similarity">
    <text evidence="7">Belongs to the binding-protein-dependent transport system permease family.</text>
</comment>
<accession>A0AAQ4CTL1</accession>
<dbReference type="Pfam" id="PF00528">
    <property type="entry name" value="BPD_transp_1"/>
    <property type="match status" value="1"/>
</dbReference>
<dbReference type="GO" id="GO:0005886">
    <property type="term" value="C:plasma membrane"/>
    <property type="evidence" value="ECO:0007669"/>
    <property type="project" value="UniProtKB-SubCell"/>
</dbReference>
<dbReference type="InterPro" id="IPR000515">
    <property type="entry name" value="MetI-like"/>
</dbReference>
<evidence type="ECO:0000256" key="4">
    <source>
        <dbReference type="ARBA" id="ARBA00022692"/>
    </source>
</evidence>
<keyword evidence="6 7" id="KW-0472">Membrane</keyword>
<dbReference type="InterPro" id="IPR035906">
    <property type="entry name" value="MetI-like_sf"/>
</dbReference>
<comment type="subcellular location">
    <subcellularLocation>
        <location evidence="1 7">Cell membrane</location>
        <topology evidence="1 7">Multi-pass membrane protein</topology>
    </subcellularLocation>
</comment>
<evidence type="ECO:0000256" key="6">
    <source>
        <dbReference type="ARBA" id="ARBA00023136"/>
    </source>
</evidence>
<evidence type="ECO:0000313" key="10">
    <source>
        <dbReference type="Proteomes" id="UP001319921"/>
    </source>
</evidence>
<dbReference type="AlphaFoldDB" id="A0AAQ4CTL1"/>
<feature type="transmembrane region" description="Helical" evidence="7">
    <location>
        <begin position="219"/>
        <end position="238"/>
    </location>
</feature>
<proteinExistence type="inferred from homology"/>
<evidence type="ECO:0000313" key="9">
    <source>
        <dbReference type="EMBL" id="BDB99142.1"/>
    </source>
</evidence>
<keyword evidence="3" id="KW-1003">Cell membrane</keyword>
<dbReference type="SUPFAM" id="SSF161098">
    <property type="entry name" value="MetI-like"/>
    <property type="match status" value="1"/>
</dbReference>
<keyword evidence="10" id="KW-1185">Reference proteome</keyword>
<dbReference type="PROSITE" id="PS50928">
    <property type="entry name" value="ABC_TM1"/>
    <property type="match status" value="1"/>
</dbReference>
<sequence length="353" mass="39910">MIFYRFILKRIIEAFLVILGELIIIFYLANIAAPNPATIWAGPEASPQQIQIVTQLYHLNQPWYVQLYYYLGNFFTGNWGISPLYQTPVISLIEEYLPVTLELAIIALILKVIIEIPLGVISALRPNGVLDNTIRITYTVTRSAPPFIVALLLLLGFAYYFHLLPSSYYMNPVLYLHEPKFYILLFGHKYYIWLIDNMPILNSLLVGDFPALISSIKHVILPSLALMLFGFGGIVRLTRNTMIEVLNMDYIKTARVKGLKERLVVIRHALRNSLLPTITIISIIFSGLMQGSLVVETIFNYYGIGYLIAESLLNLDTPTLIASTVIVTIIVVVSNLIADISYAILDPRVRESL</sequence>
<reference evidence="9 10" key="1">
    <citation type="journal article" date="2022" name="Microbiol. Resour. Announc.">
        <title>Complete Genome Sequence of the Hyperthermophilic and Acidophilic Archaeon Saccharolobus caldissimus Strain HS-3T.</title>
        <authorList>
            <person name="Sakai H.D."/>
            <person name="Kurosawa N."/>
        </authorList>
    </citation>
    <scope>NUCLEOTIDE SEQUENCE [LARGE SCALE GENOMIC DNA]</scope>
    <source>
        <strain evidence="9 10">JCM32116</strain>
    </source>
</reference>
<dbReference type="Gene3D" id="1.10.3720.10">
    <property type="entry name" value="MetI-like"/>
    <property type="match status" value="1"/>
</dbReference>
<keyword evidence="4 7" id="KW-0812">Transmembrane</keyword>
<feature type="transmembrane region" description="Helical" evidence="7">
    <location>
        <begin position="319"/>
        <end position="345"/>
    </location>
</feature>
<evidence type="ECO:0000256" key="1">
    <source>
        <dbReference type="ARBA" id="ARBA00004651"/>
    </source>
</evidence>
<dbReference type="PANTHER" id="PTHR43163">
    <property type="entry name" value="DIPEPTIDE TRANSPORT SYSTEM PERMEASE PROTEIN DPPB-RELATED"/>
    <property type="match status" value="1"/>
</dbReference>
<gene>
    <name evidence="9" type="ORF">SACC_21590</name>
</gene>
<dbReference type="RefSeq" id="WP_229569488.1">
    <property type="nucleotide sequence ID" value="NZ_AP025226.1"/>
</dbReference>
<evidence type="ECO:0000256" key="7">
    <source>
        <dbReference type="RuleBase" id="RU363032"/>
    </source>
</evidence>
<dbReference type="Proteomes" id="UP001319921">
    <property type="component" value="Chromosome"/>
</dbReference>
<feature type="transmembrane region" description="Helical" evidence="7">
    <location>
        <begin position="12"/>
        <end position="33"/>
    </location>
</feature>
<dbReference type="GO" id="GO:0055085">
    <property type="term" value="P:transmembrane transport"/>
    <property type="evidence" value="ECO:0007669"/>
    <property type="project" value="InterPro"/>
</dbReference>
<evidence type="ECO:0000256" key="2">
    <source>
        <dbReference type="ARBA" id="ARBA00022448"/>
    </source>
</evidence>
<dbReference type="PANTHER" id="PTHR43163:SF6">
    <property type="entry name" value="DIPEPTIDE TRANSPORT SYSTEM PERMEASE PROTEIN DPPB-RELATED"/>
    <property type="match status" value="1"/>
</dbReference>
<keyword evidence="2 7" id="KW-0813">Transport</keyword>
<dbReference type="CDD" id="cd06261">
    <property type="entry name" value="TM_PBP2"/>
    <property type="match status" value="1"/>
</dbReference>
<feature type="domain" description="ABC transmembrane type-1" evidence="8">
    <location>
        <begin position="97"/>
        <end position="338"/>
    </location>
</feature>
<keyword evidence="5 7" id="KW-1133">Transmembrane helix</keyword>
<dbReference type="Pfam" id="PF19300">
    <property type="entry name" value="BPD_transp_1_N"/>
    <property type="match status" value="1"/>
</dbReference>
<feature type="transmembrane region" description="Helical" evidence="7">
    <location>
        <begin position="144"/>
        <end position="161"/>
    </location>
</feature>
<dbReference type="KEGG" id="scas:SACC_21590"/>
<evidence type="ECO:0000256" key="5">
    <source>
        <dbReference type="ARBA" id="ARBA00022989"/>
    </source>
</evidence>
<dbReference type="GeneID" id="68866890"/>
<name>A0AAQ4CTL1_9CREN</name>
<organism evidence="9 10">
    <name type="scientific">Saccharolobus caldissimus</name>
    <dbReference type="NCBI Taxonomy" id="1702097"/>
    <lineage>
        <taxon>Archaea</taxon>
        <taxon>Thermoproteota</taxon>
        <taxon>Thermoprotei</taxon>
        <taxon>Sulfolobales</taxon>
        <taxon>Sulfolobaceae</taxon>
        <taxon>Saccharolobus</taxon>
    </lineage>
</organism>